<dbReference type="InterPro" id="IPR036259">
    <property type="entry name" value="MFS_trans_sf"/>
</dbReference>
<feature type="transmembrane region" description="Helical" evidence="8">
    <location>
        <begin position="96"/>
        <end position="115"/>
    </location>
</feature>
<feature type="transmembrane region" description="Helical" evidence="8">
    <location>
        <begin position="411"/>
        <end position="431"/>
    </location>
</feature>
<dbReference type="SUPFAM" id="SSF103473">
    <property type="entry name" value="MFS general substrate transporter"/>
    <property type="match status" value="1"/>
</dbReference>
<dbReference type="CDD" id="cd17369">
    <property type="entry name" value="MFS_ShiA_like"/>
    <property type="match status" value="1"/>
</dbReference>
<feature type="transmembrane region" description="Helical" evidence="8">
    <location>
        <begin position="169"/>
        <end position="189"/>
    </location>
</feature>
<protein>
    <submittedName>
        <fullName evidence="10">MHS family MFS transporter</fullName>
    </submittedName>
</protein>
<comment type="subcellular location">
    <subcellularLocation>
        <location evidence="1">Cell inner membrane</location>
        <topology evidence="1">Multi-pass membrane protein</topology>
    </subcellularLocation>
</comment>
<evidence type="ECO:0000256" key="5">
    <source>
        <dbReference type="ARBA" id="ARBA00022692"/>
    </source>
</evidence>
<evidence type="ECO:0000256" key="3">
    <source>
        <dbReference type="ARBA" id="ARBA00022475"/>
    </source>
</evidence>
<feature type="domain" description="Major facilitator superfamily (MFS) profile" evidence="9">
    <location>
        <begin position="24"/>
        <end position="437"/>
    </location>
</feature>
<dbReference type="GO" id="GO:0005886">
    <property type="term" value="C:plasma membrane"/>
    <property type="evidence" value="ECO:0007669"/>
    <property type="project" value="UniProtKB-SubCell"/>
</dbReference>
<evidence type="ECO:0000256" key="2">
    <source>
        <dbReference type="ARBA" id="ARBA00022448"/>
    </source>
</evidence>
<name>A0AAE9NR78_9GAMM</name>
<feature type="transmembrane region" description="Helical" evidence="8">
    <location>
        <begin position="67"/>
        <end position="89"/>
    </location>
</feature>
<dbReference type="NCBIfam" id="TIGR00883">
    <property type="entry name" value="2A0106"/>
    <property type="match status" value="1"/>
</dbReference>
<feature type="transmembrane region" description="Helical" evidence="8">
    <location>
        <begin position="201"/>
        <end position="218"/>
    </location>
</feature>
<keyword evidence="7 8" id="KW-0472">Membrane</keyword>
<sequence length="441" mass="47291">MQATITPTLDAEAEAPPVNSRNKVIVASLIGTAIEFFDFYIYATAAVLIFPHIFFPQGDPTAATLQSLATFAIAFVARPIGSAVFGHFGDRVGRKVTLVASLLTMGISTVLIGLLPTYETIGIFAPILLALARFGQGLGLGGEWGGAALLATENAPSNKRALYGSFPQLGAPIGFFFANGTFLLLSWLLTEEQFMTWGWRVPFVASAALVLVGLYVRISLHEAPVFTKAVKAGKQVRMPLGTLLSKHMKVTILGTFIMLATYTLFYIMTVYSMTYGTAPVPKGLGFSRNSFLLMLMIAVIGFGLMVPVAGYLADAFGRRKTMIAITCLMIIFAMLFPYMLGSGNQALVMGFLVLGLSIMGLTFGPMGALLPELFPTEVRYTGASFSYNVSSILGASVAPYIAAWLTANYGLFYVGVYMAAMASLTLIALLLTKETRHQSLG</sequence>
<dbReference type="AlphaFoldDB" id="A0AAE9NR78"/>
<proteinExistence type="predicted"/>
<dbReference type="PROSITE" id="PS50850">
    <property type="entry name" value="MFS"/>
    <property type="match status" value="1"/>
</dbReference>
<dbReference type="Proteomes" id="UP001059272">
    <property type="component" value="Chromosome"/>
</dbReference>
<evidence type="ECO:0000313" key="10">
    <source>
        <dbReference type="EMBL" id="UVO09079.1"/>
    </source>
</evidence>
<evidence type="ECO:0000256" key="1">
    <source>
        <dbReference type="ARBA" id="ARBA00004429"/>
    </source>
</evidence>
<dbReference type="GO" id="GO:0022857">
    <property type="term" value="F:transmembrane transporter activity"/>
    <property type="evidence" value="ECO:0007669"/>
    <property type="project" value="InterPro"/>
</dbReference>
<organism evidence="10 11">
    <name type="scientific">Pectobacterium polonicum</name>
    <dbReference type="NCBI Taxonomy" id="2485124"/>
    <lineage>
        <taxon>Bacteria</taxon>
        <taxon>Pseudomonadati</taxon>
        <taxon>Pseudomonadota</taxon>
        <taxon>Gammaproteobacteria</taxon>
        <taxon>Enterobacterales</taxon>
        <taxon>Pectobacteriaceae</taxon>
        <taxon>Pectobacterium</taxon>
    </lineage>
</organism>
<feature type="transmembrane region" description="Helical" evidence="8">
    <location>
        <begin position="322"/>
        <end position="340"/>
    </location>
</feature>
<dbReference type="EMBL" id="CP090065">
    <property type="protein sequence ID" value="UVO09079.1"/>
    <property type="molecule type" value="Genomic_DNA"/>
</dbReference>
<dbReference type="Gene3D" id="1.20.1250.20">
    <property type="entry name" value="MFS general substrate transporter like domains"/>
    <property type="match status" value="2"/>
</dbReference>
<accession>A0AAE9NR78</accession>
<feature type="transmembrane region" description="Helical" evidence="8">
    <location>
        <begin position="250"/>
        <end position="271"/>
    </location>
</feature>
<keyword evidence="3" id="KW-1003">Cell membrane</keyword>
<evidence type="ECO:0000256" key="7">
    <source>
        <dbReference type="ARBA" id="ARBA00023136"/>
    </source>
</evidence>
<dbReference type="KEGG" id="ppoo:LW347_03600"/>
<keyword evidence="4" id="KW-0997">Cell inner membrane</keyword>
<keyword evidence="6 8" id="KW-1133">Transmembrane helix</keyword>
<keyword evidence="5 8" id="KW-0812">Transmembrane</keyword>
<dbReference type="InterPro" id="IPR011701">
    <property type="entry name" value="MFS"/>
</dbReference>
<evidence type="ECO:0000256" key="8">
    <source>
        <dbReference type="SAM" id="Phobius"/>
    </source>
</evidence>
<gene>
    <name evidence="10" type="ORF">LW347_03600</name>
</gene>
<dbReference type="PANTHER" id="PTHR43045:SF2">
    <property type="entry name" value="INNER MEMBRANE METABOLITE TRANSPORT PROTEIN YHJE"/>
    <property type="match status" value="1"/>
</dbReference>
<evidence type="ECO:0000256" key="4">
    <source>
        <dbReference type="ARBA" id="ARBA00022519"/>
    </source>
</evidence>
<dbReference type="InterPro" id="IPR020846">
    <property type="entry name" value="MFS_dom"/>
</dbReference>
<evidence type="ECO:0000313" key="11">
    <source>
        <dbReference type="Proteomes" id="UP001059272"/>
    </source>
</evidence>
<feature type="transmembrane region" description="Helical" evidence="8">
    <location>
        <begin position="291"/>
        <end position="313"/>
    </location>
</feature>
<feature type="transmembrane region" description="Helical" evidence="8">
    <location>
        <begin position="346"/>
        <end position="364"/>
    </location>
</feature>
<evidence type="ECO:0000256" key="6">
    <source>
        <dbReference type="ARBA" id="ARBA00022989"/>
    </source>
</evidence>
<dbReference type="PANTHER" id="PTHR43045">
    <property type="entry name" value="SHIKIMATE TRANSPORTER"/>
    <property type="match status" value="1"/>
</dbReference>
<dbReference type="FunFam" id="1.20.1250.20:FF:000001">
    <property type="entry name" value="Dicarboxylate MFS transporter"/>
    <property type="match status" value="1"/>
</dbReference>
<reference evidence="10" key="1">
    <citation type="submission" date="2021-12" db="EMBL/GenBank/DDBJ databases">
        <title>Genome sequence of novel Pectobacterium sp. causing blackleg.</title>
        <authorList>
            <person name="Wang J."/>
        </authorList>
    </citation>
    <scope>NUCLEOTIDE SEQUENCE</scope>
    <source>
        <strain evidence="10">BY21311</strain>
    </source>
</reference>
<dbReference type="PROSITE" id="PS00216">
    <property type="entry name" value="SUGAR_TRANSPORT_1"/>
    <property type="match status" value="1"/>
</dbReference>
<dbReference type="RefSeq" id="WP_258884202.1">
    <property type="nucleotide sequence ID" value="NZ_CP090065.1"/>
</dbReference>
<dbReference type="Pfam" id="PF07690">
    <property type="entry name" value="MFS_1"/>
    <property type="match status" value="1"/>
</dbReference>
<dbReference type="InterPro" id="IPR004736">
    <property type="entry name" value="MHS_symport"/>
</dbReference>
<keyword evidence="2" id="KW-0813">Transport</keyword>
<dbReference type="InterPro" id="IPR005829">
    <property type="entry name" value="Sugar_transporter_CS"/>
</dbReference>
<feature type="transmembrane region" description="Helical" evidence="8">
    <location>
        <begin position="385"/>
        <end position="405"/>
    </location>
</feature>
<evidence type="ECO:0000259" key="9">
    <source>
        <dbReference type="PROSITE" id="PS50850"/>
    </source>
</evidence>